<accession>A0ABN9ZJF1</accession>
<evidence type="ECO:0000313" key="2">
    <source>
        <dbReference type="Proteomes" id="UP001314169"/>
    </source>
</evidence>
<protein>
    <submittedName>
        <fullName evidence="1">Uncharacterized protein</fullName>
    </submittedName>
</protein>
<dbReference type="Proteomes" id="UP001314169">
    <property type="component" value="Chromosome 14"/>
</dbReference>
<keyword evidence="2" id="KW-1185">Reference proteome</keyword>
<evidence type="ECO:0000313" key="1">
    <source>
        <dbReference type="EMBL" id="CAK6436372.1"/>
    </source>
</evidence>
<dbReference type="EMBL" id="OY882871">
    <property type="protein sequence ID" value="CAK6436372.1"/>
    <property type="molecule type" value="Genomic_DNA"/>
</dbReference>
<reference evidence="1" key="1">
    <citation type="submission" date="2023-12" db="EMBL/GenBank/DDBJ databases">
        <authorList>
            <person name="Brown T."/>
        </authorList>
    </citation>
    <scope>NUCLEOTIDE SEQUENCE</scope>
</reference>
<organism evidence="1 2">
    <name type="scientific">Pipistrellus nathusii</name>
    <name type="common">Nathusius' pipistrelle</name>
    <dbReference type="NCBI Taxonomy" id="59473"/>
    <lineage>
        <taxon>Eukaryota</taxon>
        <taxon>Metazoa</taxon>
        <taxon>Chordata</taxon>
        <taxon>Craniata</taxon>
        <taxon>Vertebrata</taxon>
        <taxon>Euteleostomi</taxon>
        <taxon>Mammalia</taxon>
        <taxon>Eutheria</taxon>
        <taxon>Laurasiatheria</taxon>
        <taxon>Chiroptera</taxon>
        <taxon>Yangochiroptera</taxon>
        <taxon>Vespertilionidae</taxon>
        <taxon>Pipistrellus</taxon>
    </lineage>
</organism>
<name>A0ABN9ZJF1_PIPNA</name>
<sequence length="105" mass="11651">MGTGSSALGQNQQLTEHWRFLRKTSAQRLCPGGQRERRVTSISLFGQTFGETESLKVRTPGSPCVVSMTHRGTLPQCLNFPAHTMGLRDLGGRWGEDYKVSGVWE</sequence>
<proteinExistence type="predicted"/>
<gene>
    <name evidence="1" type="ORF">MPIPNATIZW_LOCUS4678</name>
</gene>